<dbReference type="Pfam" id="PF02353">
    <property type="entry name" value="CMAS"/>
    <property type="match status" value="1"/>
</dbReference>
<dbReference type="InterPro" id="IPR003333">
    <property type="entry name" value="CMAS"/>
</dbReference>
<protein>
    <submittedName>
        <fullName evidence="7">Unannotated protein</fullName>
    </submittedName>
</protein>
<dbReference type="GO" id="GO:0008168">
    <property type="term" value="F:methyltransferase activity"/>
    <property type="evidence" value="ECO:0007669"/>
    <property type="project" value="UniProtKB-KW"/>
</dbReference>
<dbReference type="InterPro" id="IPR029063">
    <property type="entry name" value="SAM-dependent_MTases_sf"/>
</dbReference>
<feature type="domain" description="Polyketide synthase-like methyltransferase" evidence="6">
    <location>
        <begin position="161"/>
        <end position="413"/>
    </location>
</feature>
<dbReference type="PANTHER" id="PTHR43667:SF1">
    <property type="entry name" value="CYCLOPROPANE-FATTY-ACYL-PHOSPHOLIPID SYNTHASE"/>
    <property type="match status" value="1"/>
</dbReference>
<evidence type="ECO:0000256" key="1">
    <source>
        <dbReference type="ARBA" id="ARBA00010815"/>
    </source>
</evidence>
<dbReference type="AlphaFoldDB" id="A0A6J6SBL7"/>
<evidence type="ECO:0000256" key="2">
    <source>
        <dbReference type="ARBA" id="ARBA00022603"/>
    </source>
</evidence>
<dbReference type="SUPFAM" id="SSF53335">
    <property type="entry name" value="S-adenosyl-L-methionine-dependent methyltransferases"/>
    <property type="match status" value="1"/>
</dbReference>
<dbReference type="PANTHER" id="PTHR43667">
    <property type="entry name" value="CYCLOPROPANE-FATTY-ACYL-PHOSPHOLIPID SYNTHASE"/>
    <property type="match status" value="1"/>
</dbReference>
<keyword evidence="4" id="KW-0949">S-adenosyl-L-methionine</keyword>
<gene>
    <name evidence="7" type="ORF">UFOPK2579_02651</name>
</gene>
<sequence length="430" mass="47766">MTTPFTKTTPTLSIGDAVGALLRDGLPVRFTAYDGSSAGPEDAEIGLELVNQRGLSYLLTAPGDLGMARAYVSGDLVVHGVHPGDPYDAMRLLQNHLRFRTPTVAEAFTLLRGLGLAHLKPPAPPPQEHLPRWRRAVEGLRHSLTRDAEVIAHHYDVSNEFYEHVLGPSMAYTCAVFESQDASLEAAQTEKFDLVCRKLDLKPGQRLLDVGCGWGSMVRHAAREYGVQALGVTLSREQASWAKEAIDRDGLGDLAEVRHSDYRDVLEGDFDAISSIGLMEHIGVRNYPSYFAFLRDRLKPEGRLLNHCITRHDNVDTATGAFIDRYVFPDGELTGSGTIITTAQDAGLEVMHEENLRLHYALTLREWSRNLVEHWDECVAEVGEGTARVWGLYMAGSRLAFERNEIQLHQVLAVRTTDDGRDGFPLRPSW</sequence>
<dbReference type="InterPro" id="IPR050723">
    <property type="entry name" value="CFA/CMAS"/>
</dbReference>
<dbReference type="CDD" id="cd02440">
    <property type="entry name" value="AdoMet_MTases"/>
    <property type="match status" value="1"/>
</dbReference>
<evidence type="ECO:0000256" key="5">
    <source>
        <dbReference type="ARBA" id="ARBA00023098"/>
    </source>
</evidence>
<evidence type="ECO:0000256" key="4">
    <source>
        <dbReference type="ARBA" id="ARBA00022691"/>
    </source>
</evidence>
<dbReference type="GO" id="GO:0008610">
    <property type="term" value="P:lipid biosynthetic process"/>
    <property type="evidence" value="ECO:0007669"/>
    <property type="project" value="InterPro"/>
</dbReference>
<proteinExistence type="inferred from homology"/>
<keyword evidence="2" id="KW-0489">Methyltransferase</keyword>
<evidence type="ECO:0000313" key="7">
    <source>
        <dbReference type="EMBL" id="CAB4732264.1"/>
    </source>
</evidence>
<dbReference type="GO" id="GO:0032259">
    <property type="term" value="P:methylation"/>
    <property type="evidence" value="ECO:0007669"/>
    <property type="project" value="UniProtKB-KW"/>
</dbReference>
<evidence type="ECO:0000259" key="6">
    <source>
        <dbReference type="SMART" id="SM00828"/>
    </source>
</evidence>
<reference evidence="7" key="1">
    <citation type="submission" date="2020-05" db="EMBL/GenBank/DDBJ databases">
        <authorList>
            <person name="Chiriac C."/>
            <person name="Salcher M."/>
            <person name="Ghai R."/>
            <person name="Kavagutti S V."/>
        </authorList>
    </citation>
    <scope>NUCLEOTIDE SEQUENCE</scope>
</reference>
<accession>A0A6J6SBL7</accession>
<organism evidence="7">
    <name type="scientific">freshwater metagenome</name>
    <dbReference type="NCBI Taxonomy" id="449393"/>
    <lineage>
        <taxon>unclassified sequences</taxon>
        <taxon>metagenomes</taxon>
        <taxon>ecological metagenomes</taxon>
    </lineage>
</organism>
<dbReference type="SMART" id="SM00828">
    <property type="entry name" value="PKS_MT"/>
    <property type="match status" value="1"/>
</dbReference>
<keyword evidence="3" id="KW-0808">Transferase</keyword>
<evidence type="ECO:0000256" key="3">
    <source>
        <dbReference type="ARBA" id="ARBA00022679"/>
    </source>
</evidence>
<name>A0A6J6SBL7_9ZZZZ</name>
<dbReference type="Gene3D" id="3.40.50.150">
    <property type="entry name" value="Vaccinia Virus protein VP39"/>
    <property type="match status" value="1"/>
</dbReference>
<comment type="similarity">
    <text evidence="1">Belongs to the CFA/CMAS family.</text>
</comment>
<dbReference type="InterPro" id="IPR020803">
    <property type="entry name" value="MeTfrase_dom"/>
</dbReference>
<dbReference type="EMBL" id="CAEZXR010000416">
    <property type="protein sequence ID" value="CAB4732264.1"/>
    <property type="molecule type" value="Genomic_DNA"/>
</dbReference>
<keyword evidence="5" id="KW-0443">Lipid metabolism</keyword>
<dbReference type="PIRSF" id="PIRSF003085">
    <property type="entry name" value="CMAS"/>
    <property type="match status" value="1"/>
</dbReference>